<evidence type="ECO:0000256" key="3">
    <source>
        <dbReference type="ARBA" id="ARBA00022679"/>
    </source>
</evidence>
<dbReference type="Pfam" id="PF00535">
    <property type="entry name" value="Glycos_transf_2"/>
    <property type="match status" value="1"/>
</dbReference>
<evidence type="ECO:0000256" key="6">
    <source>
        <dbReference type="ARBA" id="ARBA00022989"/>
    </source>
</evidence>
<keyword evidence="12" id="KW-1185">Reference proteome</keyword>
<sequence>MLTDPSRRPVKVSVLVPVFNEEDNVMRTYGRIIKVFDDLPGHELELIFADNHSSDDTFPILSALVKKDHRVRLLRWSRNVGYQRSLLMAYQAASGDCAVQIDADLQDPPEMIPRMLDAWRSGHKVVYGIRKSLPDGLVVAALRRMFYATIDSLSDDGLPRNVGEFRLVDARILTELRQVEDSTPYLRGLISTMGFSQIGIDYDRDARTAGSSKFPLKAMVTLAVDGIVNHSLVPLRIASITSLCVGMATFLLAIFFLIGKLVLGQDWPAGFATTTMLLLLSITLNAMFLGIVGEYIGRIFQQTKRMNRPIVEADLTGTRPETPAGSLSAVPAE</sequence>
<organism evidence="11 12">
    <name type="scientific">Palleronia marisminoris</name>
    <dbReference type="NCBI Taxonomy" id="315423"/>
    <lineage>
        <taxon>Bacteria</taxon>
        <taxon>Pseudomonadati</taxon>
        <taxon>Pseudomonadota</taxon>
        <taxon>Alphaproteobacteria</taxon>
        <taxon>Rhodobacterales</taxon>
        <taxon>Roseobacteraceae</taxon>
        <taxon>Palleronia</taxon>
    </lineage>
</organism>
<evidence type="ECO:0000256" key="2">
    <source>
        <dbReference type="ARBA" id="ARBA00022676"/>
    </source>
</evidence>
<dbReference type="SUPFAM" id="SSF53448">
    <property type="entry name" value="Nucleotide-diphospho-sugar transferases"/>
    <property type="match status" value="1"/>
</dbReference>
<dbReference type="Gene3D" id="3.90.550.10">
    <property type="entry name" value="Spore Coat Polysaccharide Biosynthesis Protein SpsA, Chain A"/>
    <property type="match status" value="1"/>
</dbReference>
<proteinExistence type="predicted"/>
<dbReference type="STRING" id="315423.SAMN04488020_103172"/>
<dbReference type="RefSeq" id="WP_085853461.1">
    <property type="nucleotide sequence ID" value="NZ_FOPF01000003.1"/>
</dbReference>
<evidence type="ECO:0000256" key="7">
    <source>
        <dbReference type="ARBA" id="ARBA00023136"/>
    </source>
</evidence>
<dbReference type="GO" id="GO:0005886">
    <property type="term" value="C:plasma membrane"/>
    <property type="evidence" value="ECO:0007669"/>
    <property type="project" value="TreeGrafter"/>
</dbReference>
<feature type="region of interest" description="Disordered" evidence="8">
    <location>
        <begin position="313"/>
        <end position="333"/>
    </location>
</feature>
<accession>A0A1Y5SAJ8</accession>
<protein>
    <recommendedName>
        <fullName evidence="10">Glycosyltransferase 2-like domain-containing protein</fullName>
    </recommendedName>
</protein>
<dbReference type="GO" id="GO:0016757">
    <property type="term" value="F:glycosyltransferase activity"/>
    <property type="evidence" value="ECO:0007669"/>
    <property type="project" value="UniProtKB-KW"/>
</dbReference>
<evidence type="ECO:0000313" key="11">
    <source>
        <dbReference type="EMBL" id="SLN34701.1"/>
    </source>
</evidence>
<keyword evidence="1" id="KW-1003">Cell membrane</keyword>
<feature type="domain" description="Glycosyltransferase 2-like" evidence="10">
    <location>
        <begin position="13"/>
        <end position="173"/>
    </location>
</feature>
<evidence type="ECO:0000259" key="10">
    <source>
        <dbReference type="Pfam" id="PF00535"/>
    </source>
</evidence>
<keyword evidence="6 9" id="KW-1133">Transmembrane helix</keyword>
<dbReference type="GO" id="GO:0009103">
    <property type="term" value="P:lipopolysaccharide biosynthetic process"/>
    <property type="evidence" value="ECO:0007669"/>
    <property type="project" value="UniProtKB-KW"/>
</dbReference>
<evidence type="ECO:0000313" key="12">
    <source>
        <dbReference type="Proteomes" id="UP000193870"/>
    </source>
</evidence>
<feature type="transmembrane region" description="Helical" evidence="9">
    <location>
        <begin position="270"/>
        <end position="296"/>
    </location>
</feature>
<dbReference type="AlphaFoldDB" id="A0A1Y5SAJ8"/>
<dbReference type="PANTHER" id="PTHR48090:SF3">
    <property type="entry name" value="UNDECAPRENYL-PHOSPHATE 4-DEOXY-4-FORMAMIDO-L-ARABINOSE TRANSFERASE"/>
    <property type="match status" value="1"/>
</dbReference>
<evidence type="ECO:0000256" key="8">
    <source>
        <dbReference type="SAM" id="MobiDB-lite"/>
    </source>
</evidence>
<reference evidence="11 12" key="1">
    <citation type="submission" date="2017-03" db="EMBL/GenBank/DDBJ databases">
        <authorList>
            <person name="Afonso C.L."/>
            <person name="Miller P.J."/>
            <person name="Scott M.A."/>
            <person name="Spackman E."/>
            <person name="Goraichik I."/>
            <person name="Dimitrov K.M."/>
            <person name="Suarez D.L."/>
            <person name="Swayne D.E."/>
        </authorList>
    </citation>
    <scope>NUCLEOTIDE SEQUENCE [LARGE SCALE GENOMIC DNA]</scope>
    <source>
        <strain evidence="11 12">CECT 7066</strain>
    </source>
</reference>
<evidence type="ECO:0000256" key="1">
    <source>
        <dbReference type="ARBA" id="ARBA00022475"/>
    </source>
</evidence>
<dbReference type="Proteomes" id="UP000193870">
    <property type="component" value="Unassembled WGS sequence"/>
</dbReference>
<name>A0A1Y5SAJ8_9RHOB</name>
<dbReference type="InterPro" id="IPR001173">
    <property type="entry name" value="Glyco_trans_2-like"/>
</dbReference>
<dbReference type="CDD" id="cd04187">
    <property type="entry name" value="DPM1_like_bac"/>
    <property type="match status" value="1"/>
</dbReference>
<dbReference type="PANTHER" id="PTHR48090">
    <property type="entry name" value="UNDECAPRENYL-PHOSPHATE 4-DEOXY-4-FORMAMIDO-L-ARABINOSE TRANSFERASE-RELATED"/>
    <property type="match status" value="1"/>
</dbReference>
<gene>
    <name evidence="11" type="ORF">PAM7066_01452</name>
</gene>
<evidence type="ECO:0000256" key="9">
    <source>
        <dbReference type="SAM" id="Phobius"/>
    </source>
</evidence>
<evidence type="ECO:0000256" key="5">
    <source>
        <dbReference type="ARBA" id="ARBA00022985"/>
    </source>
</evidence>
<keyword evidence="2" id="KW-0328">Glycosyltransferase</keyword>
<dbReference type="InterPro" id="IPR050256">
    <property type="entry name" value="Glycosyltransferase_2"/>
</dbReference>
<dbReference type="OrthoDB" id="9807795at2"/>
<keyword evidence="5" id="KW-0448">Lipopolysaccharide biosynthesis</keyword>
<keyword evidence="7 9" id="KW-0472">Membrane</keyword>
<keyword evidence="4 9" id="KW-0812">Transmembrane</keyword>
<dbReference type="EMBL" id="FWFV01000003">
    <property type="protein sequence ID" value="SLN34701.1"/>
    <property type="molecule type" value="Genomic_DNA"/>
</dbReference>
<keyword evidence="3" id="KW-0808">Transferase</keyword>
<evidence type="ECO:0000256" key="4">
    <source>
        <dbReference type="ARBA" id="ARBA00022692"/>
    </source>
</evidence>
<dbReference type="InterPro" id="IPR029044">
    <property type="entry name" value="Nucleotide-diphossugar_trans"/>
</dbReference>
<feature type="transmembrane region" description="Helical" evidence="9">
    <location>
        <begin position="237"/>
        <end position="258"/>
    </location>
</feature>